<organism evidence="1 2">
    <name type="scientific">Populus alba x Populus x berolinensis</name>
    <dbReference type="NCBI Taxonomy" id="444605"/>
    <lineage>
        <taxon>Eukaryota</taxon>
        <taxon>Viridiplantae</taxon>
        <taxon>Streptophyta</taxon>
        <taxon>Embryophyta</taxon>
        <taxon>Tracheophyta</taxon>
        <taxon>Spermatophyta</taxon>
        <taxon>Magnoliopsida</taxon>
        <taxon>eudicotyledons</taxon>
        <taxon>Gunneridae</taxon>
        <taxon>Pentapetalae</taxon>
        <taxon>rosids</taxon>
        <taxon>fabids</taxon>
        <taxon>Malpighiales</taxon>
        <taxon>Salicaceae</taxon>
        <taxon>Saliceae</taxon>
        <taxon>Populus</taxon>
    </lineage>
</organism>
<evidence type="ECO:0000313" key="1">
    <source>
        <dbReference type="EMBL" id="KAJ6951091.1"/>
    </source>
</evidence>
<dbReference type="Proteomes" id="UP001164929">
    <property type="component" value="Chromosome 19"/>
</dbReference>
<reference evidence="1" key="1">
    <citation type="journal article" date="2023" name="Mol. Ecol. Resour.">
        <title>Chromosome-level genome assembly of a triploid poplar Populus alba 'Berolinensis'.</title>
        <authorList>
            <person name="Chen S."/>
            <person name="Yu Y."/>
            <person name="Wang X."/>
            <person name="Wang S."/>
            <person name="Zhang T."/>
            <person name="Zhou Y."/>
            <person name="He R."/>
            <person name="Meng N."/>
            <person name="Wang Y."/>
            <person name="Liu W."/>
            <person name="Liu Z."/>
            <person name="Liu J."/>
            <person name="Guo Q."/>
            <person name="Huang H."/>
            <person name="Sederoff R.R."/>
            <person name="Wang G."/>
            <person name="Qu G."/>
            <person name="Chen S."/>
        </authorList>
    </citation>
    <scope>NUCLEOTIDE SEQUENCE</scope>
    <source>
        <strain evidence="1">SC-2020</strain>
    </source>
</reference>
<comment type="caution">
    <text evidence="1">The sequence shown here is derived from an EMBL/GenBank/DDBJ whole genome shotgun (WGS) entry which is preliminary data.</text>
</comment>
<name>A0AAD6L6B9_9ROSI</name>
<proteinExistence type="predicted"/>
<accession>A0AAD6L6B9</accession>
<sequence length="49" mass="5415">MKAKNNFTVLVVDDDTVVRHGPIKMHRVTSLGLKVQVKPKMGKEAVDPS</sequence>
<protein>
    <submittedName>
        <fullName evidence="1">Uncharacterized protein</fullName>
    </submittedName>
</protein>
<keyword evidence="2" id="KW-1185">Reference proteome</keyword>
<gene>
    <name evidence="1" type="ORF">NC653_040452</name>
</gene>
<dbReference type="AlphaFoldDB" id="A0AAD6L6B9"/>
<evidence type="ECO:0000313" key="2">
    <source>
        <dbReference type="Proteomes" id="UP001164929"/>
    </source>
</evidence>
<dbReference type="EMBL" id="JAQIZT010000019">
    <property type="protein sequence ID" value="KAJ6951091.1"/>
    <property type="molecule type" value="Genomic_DNA"/>
</dbReference>